<dbReference type="AlphaFoldDB" id="A0A8J3DLG8"/>
<dbReference type="Proteomes" id="UP000641137">
    <property type="component" value="Unassembled WGS sequence"/>
</dbReference>
<dbReference type="RefSeq" id="WP_189492497.1">
    <property type="nucleotide sequence ID" value="NZ_BMZO01000011.1"/>
</dbReference>
<proteinExistence type="predicted"/>
<organism evidence="1 2">
    <name type="scientific">Limoniibacter endophyticus</name>
    <dbReference type="NCBI Taxonomy" id="1565040"/>
    <lineage>
        <taxon>Bacteria</taxon>
        <taxon>Pseudomonadati</taxon>
        <taxon>Pseudomonadota</taxon>
        <taxon>Alphaproteobacteria</taxon>
        <taxon>Hyphomicrobiales</taxon>
        <taxon>Bartonellaceae</taxon>
        <taxon>Limoniibacter</taxon>
    </lineage>
</organism>
<comment type="caution">
    <text evidence="1">The sequence shown here is derived from an EMBL/GenBank/DDBJ whole genome shotgun (WGS) entry which is preliminary data.</text>
</comment>
<evidence type="ECO:0000313" key="1">
    <source>
        <dbReference type="EMBL" id="GHC79453.1"/>
    </source>
</evidence>
<dbReference type="EMBL" id="BMZO01000011">
    <property type="protein sequence ID" value="GHC79453.1"/>
    <property type="molecule type" value="Genomic_DNA"/>
</dbReference>
<reference evidence="1" key="2">
    <citation type="submission" date="2020-09" db="EMBL/GenBank/DDBJ databases">
        <authorList>
            <person name="Sun Q."/>
            <person name="Kim S."/>
        </authorList>
    </citation>
    <scope>NUCLEOTIDE SEQUENCE</scope>
    <source>
        <strain evidence="1">KCTC 42097</strain>
    </source>
</reference>
<name>A0A8J3DLG8_9HYPH</name>
<keyword evidence="2" id="KW-1185">Reference proteome</keyword>
<accession>A0A8J3DLG8</accession>
<protein>
    <submittedName>
        <fullName evidence="1">Uncharacterized protein</fullName>
    </submittedName>
</protein>
<sequence>MEPPVKRTKEDFAVAVARGTIASIPIVGGGAVEFFNLVVGDPAQKRRDEFYEKLVTRLGEIEGSIDAISPEKLASNEQFQATFIECAQISARTVHESKKELLRNAIINSAIATNMNETVRALFVQFTDRFTVDHIRLLRIYNDPKSVPAAAKRLETLGMGSTFEIIRAAAPDLARNQAICEILLKDLQGAGLMDDAGLHTTMSRDGVASSRTTALGKLYIEFLSDPETNKLPSGIESTPS</sequence>
<reference evidence="1" key="1">
    <citation type="journal article" date="2014" name="Int. J. Syst. Evol. Microbiol.">
        <title>Complete genome sequence of Corynebacterium casei LMG S-19264T (=DSM 44701T), isolated from a smear-ripened cheese.</title>
        <authorList>
            <consortium name="US DOE Joint Genome Institute (JGI-PGF)"/>
            <person name="Walter F."/>
            <person name="Albersmeier A."/>
            <person name="Kalinowski J."/>
            <person name="Ruckert C."/>
        </authorList>
    </citation>
    <scope>NUCLEOTIDE SEQUENCE</scope>
    <source>
        <strain evidence="1">KCTC 42097</strain>
    </source>
</reference>
<gene>
    <name evidence="1" type="ORF">GCM10010136_32000</name>
</gene>
<evidence type="ECO:0000313" key="2">
    <source>
        <dbReference type="Proteomes" id="UP000641137"/>
    </source>
</evidence>